<dbReference type="GO" id="GO:0016853">
    <property type="term" value="F:isomerase activity"/>
    <property type="evidence" value="ECO:0007669"/>
    <property type="project" value="UniProtKB-KW"/>
</dbReference>
<feature type="domain" description="SIS" evidence="1">
    <location>
        <begin position="33"/>
        <end position="219"/>
    </location>
</feature>
<dbReference type="GO" id="GO:0097367">
    <property type="term" value="F:carbohydrate derivative binding"/>
    <property type="evidence" value="ECO:0007669"/>
    <property type="project" value="InterPro"/>
</dbReference>
<organism evidence="2 3">
    <name type="scientific">Algoriphagus zhangzhouensis</name>
    <dbReference type="NCBI Taxonomy" id="1073327"/>
    <lineage>
        <taxon>Bacteria</taxon>
        <taxon>Pseudomonadati</taxon>
        <taxon>Bacteroidota</taxon>
        <taxon>Cytophagia</taxon>
        <taxon>Cytophagales</taxon>
        <taxon>Cyclobacteriaceae</taxon>
        <taxon>Algoriphagus</taxon>
    </lineage>
</organism>
<evidence type="ECO:0000313" key="3">
    <source>
        <dbReference type="Proteomes" id="UP000184609"/>
    </source>
</evidence>
<dbReference type="InterPro" id="IPR001347">
    <property type="entry name" value="SIS_dom"/>
</dbReference>
<dbReference type="InterPro" id="IPR035472">
    <property type="entry name" value="RpiR-like_SIS"/>
</dbReference>
<keyword evidence="3" id="KW-1185">Reference proteome</keyword>
<dbReference type="CDD" id="cd05013">
    <property type="entry name" value="SIS_RpiR"/>
    <property type="match status" value="1"/>
</dbReference>
<dbReference type="RefSeq" id="WP_073571834.1">
    <property type="nucleotide sequence ID" value="NZ_FRXN01000003.1"/>
</dbReference>
<dbReference type="NCBIfam" id="NF002805">
    <property type="entry name" value="PRK02947.1"/>
    <property type="match status" value="1"/>
</dbReference>
<dbReference type="AlphaFoldDB" id="A0A1M7ZD00"/>
<dbReference type="InterPro" id="IPR050099">
    <property type="entry name" value="SIS_GmhA/DiaA_subfam"/>
</dbReference>
<dbReference type="STRING" id="1073327.SAMN04488108_2170"/>
<proteinExistence type="predicted"/>
<accession>A0A1M7ZD00</accession>
<dbReference type="Proteomes" id="UP000184609">
    <property type="component" value="Unassembled WGS sequence"/>
</dbReference>
<protein>
    <submittedName>
        <fullName evidence="2">Uncharacterized protein, contains SIS (Sugar ISomerase) phosphosugar binding domain</fullName>
    </submittedName>
</protein>
<gene>
    <name evidence="2" type="ORF">SAMN04488108_2170</name>
</gene>
<dbReference type="SUPFAM" id="SSF53697">
    <property type="entry name" value="SIS domain"/>
    <property type="match status" value="1"/>
</dbReference>
<dbReference type="OrthoDB" id="9805185at2"/>
<dbReference type="GO" id="GO:1901135">
    <property type="term" value="P:carbohydrate derivative metabolic process"/>
    <property type="evidence" value="ECO:0007669"/>
    <property type="project" value="InterPro"/>
</dbReference>
<dbReference type="Pfam" id="PF13580">
    <property type="entry name" value="SIS_2"/>
    <property type="match status" value="1"/>
</dbReference>
<evidence type="ECO:0000313" key="2">
    <source>
        <dbReference type="EMBL" id="SHO62576.1"/>
    </source>
</evidence>
<dbReference type="EMBL" id="FRXN01000003">
    <property type="protein sequence ID" value="SHO62576.1"/>
    <property type="molecule type" value="Genomic_DNA"/>
</dbReference>
<sequence length="245" mass="27458">MDPAFYRYRQEVESKLKRAFLQEREIKLAAKWVSESIRDKGWIYVSGTGHSHMMAEEIFYRTGGFARVIPVLDPDLMLHISASNSTMVERQEGYAHDLLKSYPITEKDVFFIFSNSGRNPVTIEMAMYAQEKEARVISITNFIQSKTLDSRHSSEQMLFQVSDLFLDNCGEIGDAAIDIEGVPIKVGPTSTVIGAALIQAIMVQAVENLVELGVDPEIFKGANDGDTDQPVDSLVEKYKKQVKGL</sequence>
<name>A0A1M7ZD00_9BACT</name>
<keyword evidence="2" id="KW-0413">Isomerase</keyword>
<reference evidence="3" key="1">
    <citation type="submission" date="2016-12" db="EMBL/GenBank/DDBJ databases">
        <authorList>
            <person name="Varghese N."/>
            <person name="Submissions S."/>
        </authorList>
    </citation>
    <scope>NUCLEOTIDE SEQUENCE [LARGE SCALE GENOMIC DNA]</scope>
    <source>
        <strain evidence="3">DSM 25035</strain>
    </source>
</reference>
<evidence type="ECO:0000259" key="1">
    <source>
        <dbReference type="PROSITE" id="PS51464"/>
    </source>
</evidence>
<dbReference type="PROSITE" id="PS51464">
    <property type="entry name" value="SIS"/>
    <property type="match status" value="1"/>
</dbReference>
<dbReference type="Gene3D" id="3.40.50.10490">
    <property type="entry name" value="Glucose-6-phosphate isomerase like protein, domain 1"/>
    <property type="match status" value="1"/>
</dbReference>
<dbReference type="InterPro" id="IPR046348">
    <property type="entry name" value="SIS_dom_sf"/>
</dbReference>
<dbReference type="PANTHER" id="PTHR30390:SF7">
    <property type="entry name" value="PHOSPHOHEPTOSE ISOMERASE"/>
    <property type="match status" value="1"/>
</dbReference>
<dbReference type="PANTHER" id="PTHR30390">
    <property type="entry name" value="SEDOHEPTULOSE 7-PHOSPHATE ISOMERASE / DNAA INITIATOR-ASSOCIATING FACTOR FOR REPLICATION INITIATION"/>
    <property type="match status" value="1"/>
</dbReference>